<organism evidence="1 2">
    <name type="scientific">Paenibacillus typhae</name>
    <dbReference type="NCBI Taxonomy" id="1174501"/>
    <lineage>
        <taxon>Bacteria</taxon>
        <taxon>Bacillati</taxon>
        <taxon>Bacillota</taxon>
        <taxon>Bacilli</taxon>
        <taxon>Bacillales</taxon>
        <taxon>Paenibacillaceae</taxon>
        <taxon>Paenibacillus</taxon>
    </lineage>
</organism>
<protein>
    <submittedName>
        <fullName evidence="1">Uncharacterized protein</fullName>
    </submittedName>
</protein>
<keyword evidence="2" id="KW-1185">Reference proteome</keyword>
<dbReference type="EMBL" id="FNDX01000071">
    <property type="protein sequence ID" value="SDL06871.1"/>
    <property type="molecule type" value="Genomic_DNA"/>
</dbReference>
<reference evidence="2" key="1">
    <citation type="submission" date="2016-10" db="EMBL/GenBank/DDBJ databases">
        <authorList>
            <person name="Varghese N."/>
            <person name="Submissions S."/>
        </authorList>
    </citation>
    <scope>NUCLEOTIDE SEQUENCE [LARGE SCALE GENOMIC DNA]</scope>
    <source>
        <strain evidence="2">CGMCC 1.11012</strain>
    </source>
</reference>
<dbReference type="Proteomes" id="UP000199050">
    <property type="component" value="Unassembled WGS sequence"/>
</dbReference>
<proteinExistence type="predicted"/>
<evidence type="ECO:0000313" key="1">
    <source>
        <dbReference type="EMBL" id="SDL06871.1"/>
    </source>
</evidence>
<sequence>MLTFRYIKRSKARKELMELQRDLLFYEPLYLAVHPFHEWFKEKWELMRAGSKMKLETDSDPYKEVILHIPLHLTVFKQAIKDYGDKADTSYFEETIEYIEHLLDTGDEKHHFMIIFDQMQIFERAESYLYLKKREAELQTLLCIKGNEN</sequence>
<dbReference type="AlphaFoldDB" id="A0A1G9H1U7"/>
<gene>
    <name evidence="1" type="ORF">SAMN05216192_17111</name>
</gene>
<name>A0A1G9H1U7_9BACL</name>
<evidence type="ECO:0000313" key="2">
    <source>
        <dbReference type="Proteomes" id="UP000199050"/>
    </source>
</evidence>
<accession>A0A1G9H1U7</accession>